<evidence type="ECO:0000313" key="1">
    <source>
        <dbReference type="EMBL" id="MEW5291795.1"/>
    </source>
</evidence>
<keyword evidence="2" id="KW-1185">Reference proteome</keyword>
<gene>
    <name evidence="1" type="ORF">ABW286_21910</name>
</gene>
<evidence type="ECO:0000313" key="2">
    <source>
        <dbReference type="Proteomes" id="UP001554567"/>
    </source>
</evidence>
<sequence length="167" mass="19220">MMDASIRSSKGTKMTDRVILQREFSELMDRLHESILKYAADRAEHHECDLYLCVNTKTHGDQILERIFEKSVVNKLKANEIINVYGRKTSLHTTLTLNKSYLTEGVYLLFFPSADLLKAVEYQSGLNPAFEIIVFTEADNHTEATDQWMSEHEVRELQNAKPEQPGQ</sequence>
<name>A0ABV3N7K3_9GAMM</name>
<dbReference type="Proteomes" id="UP001554567">
    <property type="component" value="Unassembled WGS sequence"/>
</dbReference>
<organism evidence="1 2">
    <name type="scientific">Erwinia papayae</name>
    <dbReference type="NCBI Taxonomy" id="206499"/>
    <lineage>
        <taxon>Bacteria</taxon>
        <taxon>Pseudomonadati</taxon>
        <taxon>Pseudomonadota</taxon>
        <taxon>Gammaproteobacteria</taxon>
        <taxon>Enterobacterales</taxon>
        <taxon>Erwiniaceae</taxon>
        <taxon>Erwinia</taxon>
    </lineage>
</organism>
<dbReference type="EMBL" id="JBFKZN010000018">
    <property type="protein sequence ID" value="MEW5291795.1"/>
    <property type="molecule type" value="Genomic_DNA"/>
</dbReference>
<reference evidence="1 2" key="1">
    <citation type="submission" date="2024-07" db="EMBL/GenBank/DDBJ databases">
        <authorList>
            <person name="Dulla G.F.J."/>
            <person name="Delorm J.G."/>
        </authorList>
    </citation>
    <scope>NUCLEOTIDE SEQUENCE [LARGE SCALE GENOMIC DNA]</scope>
    <source>
        <strain evidence="1 2">JGD 233</strain>
    </source>
</reference>
<dbReference type="RefSeq" id="WP_367168703.1">
    <property type="nucleotide sequence ID" value="NZ_JBFKZN010000018.1"/>
</dbReference>
<proteinExistence type="predicted"/>
<accession>A0ABV3N7K3</accession>
<comment type="caution">
    <text evidence="1">The sequence shown here is derived from an EMBL/GenBank/DDBJ whole genome shotgun (WGS) entry which is preliminary data.</text>
</comment>
<protein>
    <submittedName>
        <fullName evidence="1">Uncharacterized protein</fullName>
    </submittedName>
</protein>